<accession>A0A9D1F634</accession>
<organism evidence="2 3">
    <name type="scientific">Candidatus Scybalocola faecigallinarum</name>
    <dbReference type="NCBI Taxonomy" id="2840941"/>
    <lineage>
        <taxon>Bacteria</taxon>
        <taxon>Bacillati</taxon>
        <taxon>Bacillota</taxon>
        <taxon>Clostridia</taxon>
        <taxon>Lachnospirales</taxon>
        <taxon>Lachnospiraceae</taxon>
        <taxon>Lachnospiraceae incertae sedis</taxon>
        <taxon>Candidatus Scybalocola (ex Gilroy et al. 2021)</taxon>
    </lineage>
</organism>
<evidence type="ECO:0000313" key="3">
    <source>
        <dbReference type="Proteomes" id="UP000823927"/>
    </source>
</evidence>
<reference evidence="2" key="1">
    <citation type="submission" date="2020-10" db="EMBL/GenBank/DDBJ databases">
        <authorList>
            <person name="Gilroy R."/>
        </authorList>
    </citation>
    <scope>NUCLEOTIDE SEQUENCE</scope>
    <source>
        <strain evidence="2">CHK178-757</strain>
    </source>
</reference>
<dbReference type="Proteomes" id="UP000823927">
    <property type="component" value="Unassembled WGS sequence"/>
</dbReference>
<dbReference type="PROSITE" id="PS51186">
    <property type="entry name" value="GNAT"/>
    <property type="match status" value="1"/>
</dbReference>
<dbReference type="SUPFAM" id="SSF55729">
    <property type="entry name" value="Acyl-CoA N-acyltransferases (Nat)"/>
    <property type="match status" value="1"/>
</dbReference>
<dbReference type="GO" id="GO:0016747">
    <property type="term" value="F:acyltransferase activity, transferring groups other than amino-acyl groups"/>
    <property type="evidence" value="ECO:0007669"/>
    <property type="project" value="InterPro"/>
</dbReference>
<sequence length="215" mass="25380">MIIQNSVIFRNILWKDYPALERFMDAFTSGSRGDSAARRHLNRLSLYDSLRRATYARGAFLGSRLIGLILGRCSTTPLHPEASWFRFYNILALNKSPQGRYFYKTYRFFQQTDQRLLSACHEDFQGELLFIAVHPRFRRQGIGLTLLYCFHTYMLGRGVRQIFLFTDSGCCCGFYDRQRFDRLCAFYWPDTKHRSYFGFYLYKFTYTSGSAVIYS</sequence>
<evidence type="ECO:0000313" key="2">
    <source>
        <dbReference type="EMBL" id="HIS47852.1"/>
    </source>
</evidence>
<dbReference type="EMBL" id="DVIT01000036">
    <property type="protein sequence ID" value="HIS47852.1"/>
    <property type="molecule type" value="Genomic_DNA"/>
</dbReference>
<evidence type="ECO:0000259" key="1">
    <source>
        <dbReference type="PROSITE" id="PS51186"/>
    </source>
</evidence>
<dbReference type="CDD" id="cd04301">
    <property type="entry name" value="NAT_SF"/>
    <property type="match status" value="1"/>
</dbReference>
<comment type="caution">
    <text evidence="2">The sequence shown here is derived from an EMBL/GenBank/DDBJ whole genome shotgun (WGS) entry which is preliminary data.</text>
</comment>
<reference evidence="2" key="2">
    <citation type="journal article" date="2021" name="PeerJ">
        <title>Extensive microbial diversity within the chicken gut microbiome revealed by metagenomics and culture.</title>
        <authorList>
            <person name="Gilroy R."/>
            <person name="Ravi A."/>
            <person name="Getino M."/>
            <person name="Pursley I."/>
            <person name="Horton D.L."/>
            <person name="Alikhan N.F."/>
            <person name="Baker D."/>
            <person name="Gharbi K."/>
            <person name="Hall N."/>
            <person name="Watson M."/>
            <person name="Adriaenssens E.M."/>
            <person name="Foster-Nyarko E."/>
            <person name="Jarju S."/>
            <person name="Secka A."/>
            <person name="Antonio M."/>
            <person name="Oren A."/>
            <person name="Chaudhuri R.R."/>
            <person name="La Ragione R."/>
            <person name="Hildebrand F."/>
            <person name="Pallen M.J."/>
        </authorList>
    </citation>
    <scope>NUCLEOTIDE SEQUENCE</scope>
    <source>
        <strain evidence="2">CHK178-757</strain>
    </source>
</reference>
<dbReference type="Gene3D" id="3.40.630.30">
    <property type="match status" value="1"/>
</dbReference>
<dbReference type="Pfam" id="PF00583">
    <property type="entry name" value="Acetyltransf_1"/>
    <property type="match status" value="1"/>
</dbReference>
<proteinExistence type="predicted"/>
<protein>
    <submittedName>
        <fullName evidence="2">GNAT family N-acetyltransferase</fullName>
    </submittedName>
</protein>
<dbReference type="InterPro" id="IPR016181">
    <property type="entry name" value="Acyl_CoA_acyltransferase"/>
</dbReference>
<dbReference type="InterPro" id="IPR000182">
    <property type="entry name" value="GNAT_dom"/>
</dbReference>
<feature type="domain" description="N-acetyltransferase" evidence="1">
    <location>
        <begin position="48"/>
        <end position="215"/>
    </location>
</feature>
<dbReference type="AlphaFoldDB" id="A0A9D1F634"/>
<name>A0A9D1F634_9FIRM</name>
<gene>
    <name evidence="2" type="ORF">IAB46_09955</name>
</gene>